<keyword evidence="3" id="KW-0067">ATP-binding</keyword>
<evidence type="ECO:0000313" key="6">
    <source>
        <dbReference type="Proteomes" id="UP000199223"/>
    </source>
</evidence>
<evidence type="ECO:0000313" key="5">
    <source>
        <dbReference type="EMBL" id="SEJ17470.1"/>
    </source>
</evidence>
<dbReference type="Pfam" id="PF00582">
    <property type="entry name" value="Usp"/>
    <property type="match status" value="2"/>
</dbReference>
<reference evidence="6" key="1">
    <citation type="submission" date="2016-10" db="EMBL/GenBank/DDBJ databases">
        <authorList>
            <person name="Varghese N."/>
            <person name="Submissions S."/>
        </authorList>
    </citation>
    <scope>NUCLEOTIDE SEQUENCE [LARGE SCALE GENOMIC DNA]</scope>
    <source>
        <strain evidence="6">CGMCC 1.10218</strain>
    </source>
</reference>
<dbReference type="EMBL" id="FNZA01000004">
    <property type="protein sequence ID" value="SEJ17470.1"/>
    <property type="molecule type" value="Genomic_DNA"/>
</dbReference>
<keyword evidence="2" id="KW-0547">Nucleotide-binding</keyword>
<proteinExistence type="inferred from homology"/>
<dbReference type="Gene3D" id="3.40.50.12370">
    <property type="match status" value="1"/>
</dbReference>
<comment type="similarity">
    <text evidence="1">Belongs to the universal stress protein A family.</text>
</comment>
<evidence type="ECO:0000256" key="3">
    <source>
        <dbReference type="ARBA" id="ARBA00022840"/>
    </source>
</evidence>
<dbReference type="GO" id="GO:0005524">
    <property type="term" value="F:ATP binding"/>
    <property type="evidence" value="ECO:0007669"/>
    <property type="project" value="UniProtKB-KW"/>
</dbReference>
<dbReference type="Gene3D" id="3.40.50.620">
    <property type="entry name" value="HUPs"/>
    <property type="match status" value="1"/>
</dbReference>
<feature type="domain" description="UspA" evidence="4">
    <location>
        <begin position="1"/>
        <end position="136"/>
    </location>
</feature>
<evidence type="ECO:0000256" key="1">
    <source>
        <dbReference type="ARBA" id="ARBA00008791"/>
    </source>
</evidence>
<evidence type="ECO:0000259" key="4">
    <source>
        <dbReference type="Pfam" id="PF00582"/>
    </source>
</evidence>
<feature type="domain" description="UspA" evidence="4">
    <location>
        <begin position="147"/>
        <end position="281"/>
    </location>
</feature>
<dbReference type="InterPro" id="IPR006016">
    <property type="entry name" value="UspA"/>
</dbReference>
<dbReference type="STRING" id="856736.SAMN04488058_104209"/>
<dbReference type="SUPFAM" id="SSF52402">
    <property type="entry name" value="Adenine nucleotide alpha hydrolases-like"/>
    <property type="match status" value="2"/>
</dbReference>
<dbReference type="AlphaFoldDB" id="A0A1H6WXF9"/>
<dbReference type="PANTHER" id="PTHR46268:SF27">
    <property type="entry name" value="UNIVERSAL STRESS PROTEIN RV2623"/>
    <property type="match status" value="1"/>
</dbReference>
<sequence>MIQRILIPLDTLAADHPALLAARRFAGARLHLLHVLPPPVPLPGPAGTGLAVPPLVGALEGGEALRRAEAALASLGEGEVVTSGQPADEILNRAESGAFDLIVMGTAGRAGLERLLLGSVAEAVVRGSPIPVLTVHAASGVVQGPLRRALLLHDFQPHADRALNFLRTRLPGLTVDLIHVVSPHSLTTPFPVESADTGDLQDTLERRNVVWKDEAQQRLNALGGGRVFEGDPAQVALQRAAGGGYDLLALGTSSRGSLDRLLFGSVAQQVVRESPLPVLTARQV</sequence>
<gene>
    <name evidence="5" type="ORF">SAMN04488058_104209</name>
</gene>
<dbReference type="InterPro" id="IPR014729">
    <property type="entry name" value="Rossmann-like_a/b/a_fold"/>
</dbReference>
<dbReference type="RefSeq" id="WP_092263962.1">
    <property type="nucleotide sequence ID" value="NZ_FNZA01000004.1"/>
</dbReference>
<name>A0A1H6WXF9_9DEIO</name>
<keyword evidence="6" id="KW-1185">Reference proteome</keyword>
<dbReference type="Proteomes" id="UP000199223">
    <property type="component" value="Unassembled WGS sequence"/>
</dbReference>
<accession>A0A1H6WXF9</accession>
<dbReference type="CDD" id="cd00293">
    <property type="entry name" value="USP-like"/>
    <property type="match status" value="2"/>
</dbReference>
<protein>
    <submittedName>
        <fullName evidence="5">Nucleotide-binding universal stress protein, UspA family</fullName>
    </submittedName>
</protein>
<evidence type="ECO:0000256" key="2">
    <source>
        <dbReference type="ARBA" id="ARBA00022741"/>
    </source>
</evidence>
<dbReference type="OrthoDB" id="70284at2"/>
<dbReference type="InterPro" id="IPR006015">
    <property type="entry name" value="Universal_stress_UspA"/>
</dbReference>
<dbReference type="PRINTS" id="PR01438">
    <property type="entry name" value="UNVRSLSTRESS"/>
</dbReference>
<dbReference type="PANTHER" id="PTHR46268">
    <property type="entry name" value="STRESS RESPONSE PROTEIN NHAX"/>
    <property type="match status" value="1"/>
</dbReference>
<organism evidence="5 6">
    <name type="scientific">Deinococcus reticulitermitis</name>
    <dbReference type="NCBI Taxonomy" id="856736"/>
    <lineage>
        <taxon>Bacteria</taxon>
        <taxon>Thermotogati</taxon>
        <taxon>Deinococcota</taxon>
        <taxon>Deinococci</taxon>
        <taxon>Deinococcales</taxon>
        <taxon>Deinococcaceae</taxon>
        <taxon>Deinococcus</taxon>
    </lineage>
</organism>